<keyword evidence="5" id="KW-0547">Nucleotide-binding</keyword>
<dbReference type="Gene3D" id="3.40.50.300">
    <property type="entry name" value="P-loop containing nucleotide triphosphate hydrolases"/>
    <property type="match status" value="1"/>
</dbReference>
<dbReference type="PANTHER" id="PTHR24221">
    <property type="entry name" value="ATP-BINDING CASSETTE SUB-FAMILY B"/>
    <property type="match status" value="1"/>
</dbReference>
<dbReference type="GO" id="GO:0005886">
    <property type="term" value="C:plasma membrane"/>
    <property type="evidence" value="ECO:0007669"/>
    <property type="project" value="UniProtKB-SubCell"/>
</dbReference>
<dbReference type="SUPFAM" id="SSF52540">
    <property type="entry name" value="P-loop containing nucleoside triphosphate hydrolases"/>
    <property type="match status" value="1"/>
</dbReference>
<evidence type="ECO:0000256" key="5">
    <source>
        <dbReference type="ARBA" id="ARBA00022741"/>
    </source>
</evidence>
<feature type="domain" description="ABC transmembrane type-1" evidence="11">
    <location>
        <begin position="24"/>
        <end position="304"/>
    </location>
</feature>
<evidence type="ECO:0000313" key="13">
    <source>
        <dbReference type="Proteomes" id="UP000461162"/>
    </source>
</evidence>
<dbReference type="Pfam" id="PF00664">
    <property type="entry name" value="ABC_membrane"/>
    <property type="match status" value="1"/>
</dbReference>
<evidence type="ECO:0000256" key="7">
    <source>
        <dbReference type="ARBA" id="ARBA00022989"/>
    </source>
</evidence>
<keyword evidence="2" id="KW-0813">Transport</keyword>
<evidence type="ECO:0000256" key="1">
    <source>
        <dbReference type="ARBA" id="ARBA00004651"/>
    </source>
</evidence>
<sequence>MKALATVRKILSNDRHATRLLVRALVCASLGSLMLPIPIVVIWKMFTLFHAGETAQSFLGLGGVAFAAIVAYSVLTVGASANAHRAAFGLSTTISTALVEHIGRVPLHWLANISNGELKKRMSHDVNQIENFIAHNLTDLVAAVTLPSVTIPILFFVNWQLALIMLLIIVAASFVQFRAMTAMHKSNLMQEYFSAMGTLHGDAVEYVQGMPDIKIFNRSEESLSRMQVSINRFKEIQTKGRKLTLRPWTIFTTALSMPFAVLAVAGAYLHKYHQLPFEDVILFIVLGVVTFVPFKRLMRFVTFLWRASTGYSSVNQLLAVDVDQVGDRHRSEVLSADLAVNGLNVSYGDKQVLHDISFTAKEGTVTAIVGPSGAGKSTLAAAIAGLERIQGGTVTVGGIPLRDFAPGELSKVMSVVYQKPFVFSGTVRENICLGSESSSDEAMREAAAMVQCDTLINSFPDGYETRIGAGGSVYLSGGQTQRLALARMALRNAPVVLLDEATAFADPESEATIQKGLSNFLSDKTVLVIAHRLPSIARADNILVLDNGRIVESGTHETLMAKGALYSSMWNAYHTARSWMLTTDTASDIPHHNNQGRPEC</sequence>
<dbReference type="FunFam" id="3.40.50.300:FF:000221">
    <property type="entry name" value="Multidrug ABC transporter ATP-binding protein"/>
    <property type="match status" value="1"/>
</dbReference>
<feature type="transmembrane region" description="Helical" evidence="9">
    <location>
        <begin position="248"/>
        <end position="268"/>
    </location>
</feature>
<dbReference type="InterPro" id="IPR003439">
    <property type="entry name" value="ABC_transporter-like_ATP-bd"/>
</dbReference>
<comment type="subcellular location">
    <subcellularLocation>
        <location evidence="1">Cell membrane</location>
        <topology evidence="1">Multi-pass membrane protein</topology>
    </subcellularLocation>
</comment>
<keyword evidence="7 9" id="KW-1133">Transmembrane helix</keyword>
<dbReference type="SUPFAM" id="SSF90123">
    <property type="entry name" value="ABC transporter transmembrane region"/>
    <property type="match status" value="1"/>
</dbReference>
<dbReference type="Pfam" id="PF00005">
    <property type="entry name" value="ABC_tran"/>
    <property type="match status" value="1"/>
</dbReference>
<feature type="domain" description="ABC transporter" evidence="10">
    <location>
        <begin position="338"/>
        <end position="572"/>
    </location>
</feature>
<dbReference type="RefSeq" id="WP_155935253.1">
    <property type="nucleotide sequence ID" value="NZ_WODC01000009.1"/>
</dbReference>
<dbReference type="InterPro" id="IPR036640">
    <property type="entry name" value="ABC1_TM_sf"/>
</dbReference>
<evidence type="ECO:0000313" key="12">
    <source>
        <dbReference type="EMBL" id="MUM78476.1"/>
    </source>
</evidence>
<dbReference type="EMBL" id="WODC01000009">
    <property type="protein sequence ID" value="MUM78476.1"/>
    <property type="molecule type" value="Genomic_DNA"/>
</dbReference>
<dbReference type="InterPro" id="IPR011527">
    <property type="entry name" value="ABC1_TM_dom"/>
</dbReference>
<dbReference type="Gene3D" id="1.20.1560.10">
    <property type="entry name" value="ABC transporter type 1, transmembrane domain"/>
    <property type="match status" value="1"/>
</dbReference>
<dbReference type="GO" id="GO:0005524">
    <property type="term" value="F:ATP binding"/>
    <property type="evidence" value="ECO:0007669"/>
    <property type="project" value="UniProtKB-KW"/>
</dbReference>
<dbReference type="SMART" id="SM00382">
    <property type="entry name" value="AAA"/>
    <property type="match status" value="1"/>
</dbReference>
<dbReference type="GO" id="GO:0016887">
    <property type="term" value="F:ATP hydrolysis activity"/>
    <property type="evidence" value="ECO:0007669"/>
    <property type="project" value="InterPro"/>
</dbReference>
<dbReference type="AlphaFoldDB" id="A0A7K1KQU7"/>
<evidence type="ECO:0000256" key="9">
    <source>
        <dbReference type="SAM" id="Phobius"/>
    </source>
</evidence>
<evidence type="ECO:0000256" key="6">
    <source>
        <dbReference type="ARBA" id="ARBA00022840"/>
    </source>
</evidence>
<keyword evidence="3" id="KW-1003">Cell membrane</keyword>
<accession>A0A7K1KQU7</accession>
<feature type="transmembrane region" description="Helical" evidence="9">
    <location>
        <begin position="161"/>
        <end position="180"/>
    </location>
</feature>
<name>A0A7K1KQU7_9BACT</name>
<feature type="transmembrane region" description="Helical" evidence="9">
    <location>
        <begin position="280"/>
        <end position="298"/>
    </location>
</feature>
<comment type="caution">
    <text evidence="12">The sequence shown here is derived from an EMBL/GenBank/DDBJ whole genome shotgun (WGS) entry which is preliminary data.</text>
</comment>
<keyword evidence="8 9" id="KW-0472">Membrane</keyword>
<gene>
    <name evidence="12" type="ORF">GKC30_12605</name>
</gene>
<dbReference type="InterPro" id="IPR003593">
    <property type="entry name" value="AAA+_ATPase"/>
</dbReference>
<feature type="transmembrane region" description="Helical" evidence="9">
    <location>
        <begin position="55"/>
        <end position="75"/>
    </location>
</feature>
<keyword evidence="6 12" id="KW-0067">ATP-binding</keyword>
<feature type="transmembrane region" description="Helical" evidence="9">
    <location>
        <begin position="20"/>
        <end position="43"/>
    </location>
</feature>
<dbReference type="PROSITE" id="PS50893">
    <property type="entry name" value="ABC_TRANSPORTER_2"/>
    <property type="match status" value="1"/>
</dbReference>
<evidence type="ECO:0000259" key="10">
    <source>
        <dbReference type="PROSITE" id="PS50893"/>
    </source>
</evidence>
<evidence type="ECO:0000259" key="11">
    <source>
        <dbReference type="PROSITE" id="PS50929"/>
    </source>
</evidence>
<reference evidence="12 13" key="1">
    <citation type="submission" date="2019-11" db="EMBL/GenBank/DDBJ databases">
        <title>Pseudodesulfovibrio alkaliphilus, sp. nov., an alkaliphilic sulfate-reducing bacteria from mud volcano of Taman peninsula, Russia.</title>
        <authorList>
            <person name="Frolova A."/>
            <person name="Merkel A.Y."/>
            <person name="Slobodkin A.I."/>
        </authorList>
    </citation>
    <scope>NUCLEOTIDE SEQUENCE [LARGE SCALE GENOMIC DNA]</scope>
    <source>
        <strain evidence="12 13">F-1</strain>
    </source>
</reference>
<dbReference type="CDD" id="cd07346">
    <property type="entry name" value="ABC_6TM_exporters"/>
    <property type="match status" value="1"/>
</dbReference>
<keyword evidence="4 9" id="KW-0812">Transmembrane</keyword>
<dbReference type="PANTHER" id="PTHR24221:SF654">
    <property type="entry name" value="ATP-BINDING CASSETTE SUB-FAMILY B MEMBER 6"/>
    <property type="match status" value="1"/>
</dbReference>
<dbReference type="GO" id="GO:0034040">
    <property type="term" value="F:ATPase-coupled lipid transmembrane transporter activity"/>
    <property type="evidence" value="ECO:0007669"/>
    <property type="project" value="TreeGrafter"/>
</dbReference>
<dbReference type="GO" id="GO:0140359">
    <property type="term" value="F:ABC-type transporter activity"/>
    <property type="evidence" value="ECO:0007669"/>
    <property type="project" value="InterPro"/>
</dbReference>
<evidence type="ECO:0000256" key="4">
    <source>
        <dbReference type="ARBA" id="ARBA00022692"/>
    </source>
</evidence>
<evidence type="ECO:0000256" key="3">
    <source>
        <dbReference type="ARBA" id="ARBA00022475"/>
    </source>
</evidence>
<dbReference type="InterPro" id="IPR039421">
    <property type="entry name" value="Type_1_exporter"/>
</dbReference>
<proteinExistence type="predicted"/>
<dbReference type="PROSITE" id="PS50929">
    <property type="entry name" value="ABC_TM1F"/>
    <property type="match status" value="1"/>
</dbReference>
<evidence type="ECO:0000256" key="8">
    <source>
        <dbReference type="ARBA" id="ARBA00023136"/>
    </source>
</evidence>
<organism evidence="12 13">
    <name type="scientific">Pseudodesulfovibrio alkaliphilus</name>
    <dbReference type="NCBI Taxonomy" id="2661613"/>
    <lineage>
        <taxon>Bacteria</taxon>
        <taxon>Pseudomonadati</taxon>
        <taxon>Thermodesulfobacteriota</taxon>
        <taxon>Desulfovibrionia</taxon>
        <taxon>Desulfovibrionales</taxon>
        <taxon>Desulfovibrionaceae</taxon>
    </lineage>
</organism>
<dbReference type="InterPro" id="IPR027417">
    <property type="entry name" value="P-loop_NTPase"/>
</dbReference>
<dbReference type="Proteomes" id="UP000461162">
    <property type="component" value="Unassembled WGS sequence"/>
</dbReference>
<keyword evidence="13" id="KW-1185">Reference proteome</keyword>
<protein>
    <submittedName>
        <fullName evidence="12">ATP-binding cassette domain-containing protein</fullName>
    </submittedName>
</protein>
<evidence type="ECO:0000256" key="2">
    <source>
        <dbReference type="ARBA" id="ARBA00022448"/>
    </source>
</evidence>